<sequence length="163" mass="18811">MAFFSRLVTTATSTTLLFNNKLPLPFRSTVSFIRRGFNTHIYSAHVNYPTDNEGCRHRAHDFLSSGPDKDWDVMENNESFNFRFNMPGLDKDNVKVSVVKNLMLVIKAESEKEQRHYSTKLVMQPNLINLTKIQAEMNNGVLKIVVPKIKPDECEDVYEIEIE</sequence>
<dbReference type="SUPFAM" id="SSF49764">
    <property type="entry name" value="HSP20-like chaperones"/>
    <property type="match status" value="1"/>
</dbReference>
<dbReference type="Pfam" id="PF00011">
    <property type="entry name" value="HSP20"/>
    <property type="match status" value="1"/>
</dbReference>
<dbReference type="PANTHER" id="PTHR46991:SF11">
    <property type="entry name" value="SMALL HEAT SHOCK PROTEIN HSPF"/>
    <property type="match status" value="1"/>
</dbReference>
<dbReference type="Proteomes" id="UP001229421">
    <property type="component" value="Unassembled WGS sequence"/>
</dbReference>
<evidence type="ECO:0000256" key="3">
    <source>
        <dbReference type="PROSITE-ProRule" id="PRU00285"/>
    </source>
</evidence>
<dbReference type="PROSITE" id="PS01031">
    <property type="entry name" value="SHSP"/>
    <property type="match status" value="1"/>
</dbReference>
<dbReference type="CDD" id="cd06464">
    <property type="entry name" value="ACD_sHsps-like"/>
    <property type="match status" value="1"/>
</dbReference>
<evidence type="ECO:0000313" key="6">
    <source>
        <dbReference type="EMBL" id="KAK1419061.1"/>
    </source>
</evidence>
<proteinExistence type="inferred from homology"/>
<evidence type="ECO:0000259" key="5">
    <source>
        <dbReference type="PROSITE" id="PS01031"/>
    </source>
</evidence>
<dbReference type="PANTHER" id="PTHR46991">
    <property type="entry name" value="23.5 KDA HEAT SHOCK PROTEIN, MITOCHONDRIAL"/>
    <property type="match status" value="1"/>
</dbReference>
<keyword evidence="1" id="KW-0809">Transit peptide</keyword>
<evidence type="ECO:0000313" key="7">
    <source>
        <dbReference type="Proteomes" id="UP001229421"/>
    </source>
</evidence>
<organism evidence="6 7">
    <name type="scientific">Tagetes erecta</name>
    <name type="common">African marigold</name>
    <dbReference type="NCBI Taxonomy" id="13708"/>
    <lineage>
        <taxon>Eukaryota</taxon>
        <taxon>Viridiplantae</taxon>
        <taxon>Streptophyta</taxon>
        <taxon>Embryophyta</taxon>
        <taxon>Tracheophyta</taxon>
        <taxon>Spermatophyta</taxon>
        <taxon>Magnoliopsida</taxon>
        <taxon>eudicotyledons</taxon>
        <taxon>Gunneridae</taxon>
        <taxon>Pentapetalae</taxon>
        <taxon>asterids</taxon>
        <taxon>campanulids</taxon>
        <taxon>Asterales</taxon>
        <taxon>Asteraceae</taxon>
        <taxon>Asteroideae</taxon>
        <taxon>Heliantheae alliance</taxon>
        <taxon>Tageteae</taxon>
        <taxon>Tagetes</taxon>
    </lineage>
</organism>
<evidence type="ECO:0000256" key="1">
    <source>
        <dbReference type="ARBA" id="ARBA00022946"/>
    </source>
</evidence>
<comment type="caution">
    <text evidence="6">The sequence shown here is derived from an EMBL/GenBank/DDBJ whole genome shotgun (WGS) entry which is preliminary data.</text>
</comment>
<dbReference type="InterPro" id="IPR002068">
    <property type="entry name" value="A-crystallin/Hsp20_dom"/>
</dbReference>
<keyword evidence="7" id="KW-1185">Reference proteome</keyword>
<dbReference type="Gene3D" id="2.60.40.790">
    <property type="match status" value="1"/>
</dbReference>
<name>A0AAD8KCY0_TARER</name>
<dbReference type="AlphaFoldDB" id="A0AAD8KCY0"/>
<protein>
    <recommendedName>
        <fullName evidence="5">SHSP domain-containing protein</fullName>
    </recommendedName>
</protein>
<accession>A0AAD8KCY0</accession>
<dbReference type="InterPro" id="IPR008978">
    <property type="entry name" value="HSP20-like_chaperone"/>
</dbReference>
<dbReference type="EMBL" id="JAUHHV010000007">
    <property type="protein sequence ID" value="KAK1419061.1"/>
    <property type="molecule type" value="Genomic_DNA"/>
</dbReference>
<dbReference type="InterPro" id="IPR044656">
    <property type="entry name" value="HSP14.7/HSP23.5/HSP23.6-like"/>
</dbReference>
<gene>
    <name evidence="6" type="ORF">QVD17_28218</name>
</gene>
<evidence type="ECO:0000256" key="4">
    <source>
        <dbReference type="RuleBase" id="RU003616"/>
    </source>
</evidence>
<keyword evidence="2" id="KW-0346">Stress response</keyword>
<feature type="domain" description="SHSP" evidence="5">
    <location>
        <begin position="62"/>
        <end position="163"/>
    </location>
</feature>
<reference evidence="6" key="1">
    <citation type="journal article" date="2023" name="bioRxiv">
        <title>Improved chromosome-level genome assembly for marigold (Tagetes erecta).</title>
        <authorList>
            <person name="Jiang F."/>
            <person name="Yuan L."/>
            <person name="Wang S."/>
            <person name="Wang H."/>
            <person name="Xu D."/>
            <person name="Wang A."/>
            <person name="Fan W."/>
        </authorList>
    </citation>
    <scope>NUCLEOTIDE SEQUENCE</scope>
    <source>
        <strain evidence="6">WSJ</strain>
        <tissue evidence="6">Leaf</tissue>
    </source>
</reference>
<evidence type="ECO:0000256" key="2">
    <source>
        <dbReference type="ARBA" id="ARBA00023016"/>
    </source>
</evidence>
<comment type="similarity">
    <text evidence="3 4">Belongs to the small heat shock protein (HSP20) family.</text>
</comment>